<evidence type="ECO:0000313" key="2">
    <source>
        <dbReference type="Proteomes" id="UP000019790"/>
    </source>
</evidence>
<sequence length="38" mass="4205">MIKKNLFTAVKIIAFGVVPFAVEQAKKLTEEAIKNGEK</sequence>
<dbReference type="RefSeq" id="YP_009035855.1">
    <property type="nucleotide sequence ID" value="NC_024208.1"/>
</dbReference>
<dbReference type="EMBL" id="KJ489012">
    <property type="protein sequence ID" value="AHV83157.1"/>
    <property type="molecule type" value="Genomic_DNA"/>
</dbReference>
<protein>
    <submittedName>
        <fullName evidence="1">Uncharacterized protein</fullName>
    </submittedName>
</protein>
<dbReference type="OrthoDB" id="28019at10239"/>
<evidence type="ECO:0000313" key="1">
    <source>
        <dbReference type="EMBL" id="AHV83157.1"/>
    </source>
</evidence>
<dbReference type="KEGG" id="vg:19527139"/>
<dbReference type="GeneID" id="19527139"/>
<keyword evidence="2" id="KW-1185">Reference proteome</keyword>
<name>X4YEH8_9CAUD</name>
<accession>X4YEH8</accession>
<organism evidence="1 2">
    <name type="scientific">Lactococcus phage P118</name>
    <dbReference type="NCBI Taxonomy" id="1476888"/>
    <lineage>
        <taxon>Viruses</taxon>
        <taxon>Duplodnaviria</taxon>
        <taxon>Heunggongvirae</taxon>
        <taxon>Uroviricota</taxon>
        <taxon>Caudoviricetes</taxon>
        <taxon>Nevevirus</taxon>
        <taxon>Nevevirus P118</taxon>
    </lineage>
</organism>
<dbReference type="Proteomes" id="UP000019790">
    <property type="component" value="Segment"/>
</dbReference>
<proteinExistence type="predicted"/>
<gene>
    <name evidence="1" type="ORF">P118_0040</name>
</gene>
<reference evidence="1 2" key="1">
    <citation type="submission" date="2014-02" db="EMBL/GenBank/DDBJ databases">
        <title>Complete genome sequences of four novel Lactococcus lactis phages distantly related to the rare 1706 phage species.</title>
        <authorList>
            <person name="Kot W."/>
            <person name="Neve H."/>
            <person name="Vogensen F.K."/>
            <person name="Heller K.J."/>
            <person name="Hansen L.H."/>
        </authorList>
    </citation>
    <scope>NUCLEOTIDE SEQUENCE [LARGE SCALE GENOMIC DNA]</scope>
</reference>